<organism evidence="5 6">
    <name type="scientific">Desulfotruncus arcticus DSM 17038</name>
    <dbReference type="NCBI Taxonomy" id="1121424"/>
    <lineage>
        <taxon>Bacteria</taxon>
        <taxon>Bacillati</taxon>
        <taxon>Bacillota</taxon>
        <taxon>Clostridia</taxon>
        <taxon>Eubacteriales</taxon>
        <taxon>Desulfallaceae</taxon>
        <taxon>Desulfotruncus</taxon>
    </lineage>
</organism>
<keyword evidence="3" id="KW-0472">Membrane</keyword>
<dbReference type="GO" id="GO:0008270">
    <property type="term" value="F:zinc ion binding"/>
    <property type="evidence" value="ECO:0007669"/>
    <property type="project" value="UniProtKB-KW"/>
</dbReference>
<feature type="domain" description="Putative zinc-finger" evidence="4">
    <location>
        <begin position="6"/>
        <end position="40"/>
    </location>
</feature>
<sequence length="491" mass="54661">MIDRECEIIKDLLPLYADGVASAATLKMVEQHLAQCAGCRELLEMYRQPALPVLAADKASCRSGMGGFWARLRRVAVVFMAGLIITGSTIAWASYQAGRNLALRDPSFRQAEQMDLFTEVNQSQKLGTNSITVNKILLDSARTTVFYSVLPGLDGDDNININMVDDKGVQYDLRGGRGLHGKYFICDLDPVNLDTEKITLSFSTGQMPGEARFEIPVDPTIVAQNTRELYPNLKTKVGPVELVVDRAVLGLSESIIFFRARWSQDPSIAGVGIGLDRPMFTVMGPNGPSSAESRVSFTPPEPMIKEYGAFLSGSWADLIDVTNGKRIKLNETRTQTDSITGGIEGSFHFDPVDPSARELKLTSPPLYLYRFPEKEQLLKINNLPRQGEQALNGVLRSGTVTFALERAAAEDNQLALYFKFSGGENKPPFYYRPDFQIKDKEFWQGYIRLEWLDEQNIKVTFPQPEIDQVILKLSSVGEKLPKVDFQLDAAR</sequence>
<dbReference type="Proteomes" id="UP000199337">
    <property type="component" value="Unassembled WGS sequence"/>
</dbReference>
<dbReference type="InterPro" id="IPR041916">
    <property type="entry name" value="Anti_sigma_zinc_sf"/>
</dbReference>
<keyword evidence="3" id="KW-0812">Transmembrane</keyword>
<keyword evidence="3" id="KW-1133">Transmembrane helix</keyword>
<protein>
    <recommendedName>
        <fullName evidence="2">Anti-sigma-W factor RsiW</fullName>
    </recommendedName>
</protein>
<keyword evidence="5" id="KW-0863">Zinc-finger</keyword>
<name>A0A1I2YJ18_9FIRM</name>
<keyword evidence="5" id="KW-0479">Metal-binding</keyword>
<evidence type="ECO:0000256" key="2">
    <source>
        <dbReference type="ARBA" id="ARBA00024438"/>
    </source>
</evidence>
<dbReference type="STRING" id="341036.SAMN05660649_04455"/>
<dbReference type="Gene3D" id="1.10.10.1320">
    <property type="entry name" value="Anti-sigma factor, zinc-finger domain"/>
    <property type="match status" value="1"/>
</dbReference>
<gene>
    <name evidence="5" type="ORF">SAMN05660649_04455</name>
</gene>
<comment type="similarity">
    <text evidence="1">Belongs to the zinc-associated anti-sigma factor (ZAS) superfamily. Anti-sigma-W factor family.</text>
</comment>
<accession>A0A1I2YJ18</accession>
<reference evidence="6" key="1">
    <citation type="submission" date="2016-10" db="EMBL/GenBank/DDBJ databases">
        <authorList>
            <person name="Varghese N."/>
            <person name="Submissions S."/>
        </authorList>
    </citation>
    <scope>NUCLEOTIDE SEQUENCE [LARGE SCALE GENOMIC DNA]</scope>
    <source>
        <strain evidence="6">DSM 17038</strain>
    </source>
</reference>
<evidence type="ECO:0000313" key="6">
    <source>
        <dbReference type="Proteomes" id="UP000199337"/>
    </source>
</evidence>
<dbReference type="EMBL" id="FOOX01000021">
    <property type="protein sequence ID" value="SFH25582.1"/>
    <property type="molecule type" value="Genomic_DNA"/>
</dbReference>
<proteinExistence type="inferred from homology"/>
<evidence type="ECO:0000256" key="1">
    <source>
        <dbReference type="ARBA" id="ARBA00024353"/>
    </source>
</evidence>
<evidence type="ECO:0000313" key="5">
    <source>
        <dbReference type="EMBL" id="SFH25582.1"/>
    </source>
</evidence>
<feature type="transmembrane region" description="Helical" evidence="3">
    <location>
        <begin position="75"/>
        <end position="95"/>
    </location>
</feature>
<keyword evidence="5" id="KW-0862">Zinc</keyword>
<dbReference type="AlphaFoldDB" id="A0A1I2YJ18"/>
<evidence type="ECO:0000259" key="4">
    <source>
        <dbReference type="Pfam" id="PF13490"/>
    </source>
</evidence>
<evidence type="ECO:0000256" key="3">
    <source>
        <dbReference type="SAM" id="Phobius"/>
    </source>
</evidence>
<dbReference type="InterPro" id="IPR027383">
    <property type="entry name" value="Znf_put"/>
</dbReference>
<dbReference type="Pfam" id="PF13490">
    <property type="entry name" value="zf-HC2"/>
    <property type="match status" value="1"/>
</dbReference>
<keyword evidence="6" id="KW-1185">Reference proteome</keyword>
<dbReference type="RefSeq" id="WP_238456602.1">
    <property type="nucleotide sequence ID" value="NZ_FOOX01000021.1"/>
</dbReference>